<dbReference type="PRINTS" id="PR00081">
    <property type="entry name" value="GDHRDH"/>
</dbReference>
<dbReference type="EMBL" id="JBBJCI010000130">
    <property type="protein sequence ID" value="KAK7247665.1"/>
    <property type="molecule type" value="Genomic_DNA"/>
</dbReference>
<dbReference type="InterPro" id="IPR002347">
    <property type="entry name" value="SDR_fam"/>
</dbReference>
<evidence type="ECO:0000256" key="1">
    <source>
        <dbReference type="ARBA" id="ARBA00006484"/>
    </source>
</evidence>
<dbReference type="PANTHER" id="PTHR42760:SF115">
    <property type="entry name" value="3-OXOACYL-[ACYL-CARRIER-PROTEIN] REDUCTASE FABG"/>
    <property type="match status" value="1"/>
</dbReference>
<dbReference type="Pfam" id="PF13561">
    <property type="entry name" value="adh_short_C2"/>
    <property type="match status" value="1"/>
</dbReference>
<accession>A0ABR1G2U2</accession>
<sequence>MCEGPTVVKEQHRAKEQASSIFGIRAAETVARAALPETLAEIEAPVPDTPSERLAALIDEAGALVHGQEEYLLKCTSPPSAAAAALEAKTRAADWKAHHAAGETKFLFSDCWTTDVVEAKTLAMFAAMLKARRVLEIGMFTGYGALTIAEALPADGEMITFEIDPFLERFARPVFDASPHGSKIDVKIGDALANLKAWPADKKFDMVFVDADKGSYQAYYDTVLARGLLAPGGVVVVDNVLFKGAPYVGPSKFDNRSWNDGGAAVAAFNDHVAADDRVEQVMLPIRDGITIIRLKDQPALAPVAAAAAPVVAQAPEPVVVAPPAPPAVEVASDAVVSGVGNKPILDRMRLDGKAALVTGAGQGIGRAFAHALAEAGAAVCVADLDLDRAKAVAAELEAKGARAYAHKADCGDPAAIACMVDTVVEKFGAIDIAVNNAGVNKNSAAEDTPLADWDLTFNLNTRGVFLCCQAEAKHMLAKGCGKIINTASMASLLVPHPQKQAAYNCSKAAVVKLTQSLACEWAGRGLNVNCVSPGIVDTPLIWDNPALNKLADQWLAQIPANRLAQVTDLQAAVVYLASEASDYMVGHNLVIEGGQSLW</sequence>
<evidence type="ECO:0000313" key="7">
    <source>
        <dbReference type="EMBL" id="KAK7247665.1"/>
    </source>
</evidence>
<evidence type="ECO:0000256" key="3">
    <source>
        <dbReference type="ARBA" id="ARBA00022679"/>
    </source>
</evidence>
<evidence type="ECO:0000256" key="4">
    <source>
        <dbReference type="ARBA" id="ARBA00022691"/>
    </source>
</evidence>
<reference evidence="7 8" key="1">
    <citation type="submission" date="2024-03" db="EMBL/GenBank/DDBJ databases">
        <title>Aureococcus anophagefferens CCMP1851 and Kratosvirus quantuckense: Draft genome of a second virus-susceptible host strain in the model system.</title>
        <authorList>
            <person name="Chase E."/>
            <person name="Truchon A.R."/>
            <person name="Schepens W."/>
            <person name="Wilhelm S.W."/>
        </authorList>
    </citation>
    <scope>NUCLEOTIDE SEQUENCE [LARGE SCALE GENOMIC DNA]</scope>
    <source>
        <strain evidence="7 8">CCMP1851</strain>
    </source>
</reference>
<dbReference type="InterPro" id="IPR029063">
    <property type="entry name" value="SAM-dependent_MTases_sf"/>
</dbReference>
<evidence type="ECO:0000256" key="2">
    <source>
        <dbReference type="ARBA" id="ARBA00022603"/>
    </source>
</evidence>
<gene>
    <name evidence="7" type="primary">ARDH</name>
    <name evidence="7" type="ORF">SO694_00125075</name>
</gene>
<organism evidence="7 8">
    <name type="scientific">Aureococcus anophagefferens</name>
    <name type="common">Harmful bloom alga</name>
    <dbReference type="NCBI Taxonomy" id="44056"/>
    <lineage>
        <taxon>Eukaryota</taxon>
        <taxon>Sar</taxon>
        <taxon>Stramenopiles</taxon>
        <taxon>Ochrophyta</taxon>
        <taxon>Pelagophyceae</taxon>
        <taxon>Pelagomonadales</taxon>
        <taxon>Pelagomonadaceae</taxon>
        <taxon>Aureococcus</taxon>
    </lineage>
</organism>
<keyword evidence="5" id="KW-0560">Oxidoreductase</keyword>
<name>A0ABR1G2U2_AURAN</name>
<evidence type="ECO:0000256" key="6">
    <source>
        <dbReference type="ARBA" id="ARBA00023453"/>
    </source>
</evidence>
<dbReference type="SUPFAM" id="SSF53335">
    <property type="entry name" value="S-adenosyl-L-methionine-dependent methyltransferases"/>
    <property type="match status" value="1"/>
</dbReference>
<evidence type="ECO:0000313" key="8">
    <source>
        <dbReference type="Proteomes" id="UP001363151"/>
    </source>
</evidence>
<keyword evidence="2" id="KW-0489">Methyltransferase</keyword>
<keyword evidence="3" id="KW-0808">Transferase</keyword>
<dbReference type="Gene3D" id="3.40.50.720">
    <property type="entry name" value="NAD(P)-binding Rossmann-like Domain"/>
    <property type="match status" value="1"/>
</dbReference>
<comment type="similarity">
    <text evidence="1">Belongs to the short-chain dehydrogenases/reductases (SDR) family.</text>
</comment>
<dbReference type="Pfam" id="PF01596">
    <property type="entry name" value="Methyltransf_3"/>
    <property type="match status" value="1"/>
</dbReference>
<comment type="similarity">
    <text evidence="6">Belongs to the class I-like SAM-binding methyltransferase superfamily. Cation-dependent O-methyltransferase family.</text>
</comment>
<dbReference type="InterPro" id="IPR002935">
    <property type="entry name" value="SAM_O-MeTrfase"/>
</dbReference>
<evidence type="ECO:0000256" key="5">
    <source>
        <dbReference type="ARBA" id="ARBA00023002"/>
    </source>
</evidence>
<keyword evidence="4" id="KW-0949">S-adenosyl-L-methionine</keyword>
<proteinExistence type="inferred from homology"/>
<dbReference type="NCBIfam" id="NF005559">
    <property type="entry name" value="PRK07231.1"/>
    <property type="match status" value="1"/>
</dbReference>
<keyword evidence="8" id="KW-1185">Reference proteome</keyword>
<dbReference type="CDD" id="cd02440">
    <property type="entry name" value="AdoMet_MTases"/>
    <property type="match status" value="1"/>
</dbReference>
<dbReference type="InterPro" id="IPR036291">
    <property type="entry name" value="NAD(P)-bd_dom_sf"/>
</dbReference>
<dbReference type="Proteomes" id="UP001363151">
    <property type="component" value="Unassembled WGS sequence"/>
</dbReference>
<protein>
    <submittedName>
        <fullName evidence="7">O-methyltransferase</fullName>
    </submittedName>
</protein>
<dbReference type="PROSITE" id="PS51682">
    <property type="entry name" value="SAM_OMT_I"/>
    <property type="match status" value="1"/>
</dbReference>
<dbReference type="Gene3D" id="3.40.50.150">
    <property type="entry name" value="Vaccinia Virus protein VP39"/>
    <property type="match status" value="1"/>
</dbReference>
<dbReference type="PANTHER" id="PTHR42760">
    <property type="entry name" value="SHORT-CHAIN DEHYDROGENASES/REDUCTASES FAMILY MEMBER"/>
    <property type="match status" value="1"/>
</dbReference>
<dbReference type="SUPFAM" id="SSF51735">
    <property type="entry name" value="NAD(P)-binding Rossmann-fold domains"/>
    <property type="match status" value="1"/>
</dbReference>
<comment type="caution">
    <text evidence="7">The sequence shown here is derived from an EMBL/GenBank/DDBJ whole genome shotgun (WGS) entry which is preliminary data.</text>
</comment>
<dbReference type="PRINTS" id="PR00080">
    <property type="entry name" value="SDRFAMILY"/>
</dbReference>